<reference evidence="9" key="1">
    <citation type="submission" date="2019-07" db="EMBL/GenBank/DDBJ databases">
        <authorList>
            <person name="Dittberner H."/>
        </authorList>
    </citation>
    <scope>NUCLEOTIDE SEQUENCE [LARGE SCALE GENOMIC DNA]</scope>
</reference>
<evidence type="ECO:0000256" key="3">
    <source>
        <dbReference type="ARBA" id="ARBA00023125"/>
    </source>
</evidence>
<dbReference type="GO" id="GO:0000978">
    <property type="term" value="F:RNA polymerase II cis-regulatory region sequence-specific DNA binding"/>
    <property type="evidence" value="ECO:0007669"/>
    <property type="project" value="TreeGrafter"/>
</dbReference>
<dbReference type="OrthoDB" id="2143914at2759"/>
<gene>
    <name evidence="9" type="ORF">ANE_LOCUS22836</name>
</gene>
<feature type="domain" description="Myb-like" evidence="7">
    <location>
        <begin position="373"/>
        <end position="421"/>
    </location>
</feature>
<dbReference type="GO" id="GO:0005634">
    <property type="term" value="C:nucleus"/>
    <property type="evidence" value="ECO:0007669"/>
    <property type="project" value="UniProtKB-SubCell"/>
</dbReference>
<dbReference type="PROSITE" id="PS50090">
    <property type="entry name" value="MYB_LIKE"/>
    <property type="match status" value="1"/>
</dbReference>
<dbReference type="Pfam" id="PF00249">
    <property type="entry name" value="Myb_DNA-binding"/>
    <property type="match status" value="1"/>
</dbReference>
<evidence type="ECO:0000259" key="8">
    <source>
        <dbReference type="PROSITE" id="PS51294"/>
    </source>
</evidence>
<dbReference type="PROSITE" id="PS51294">
    <property type="entry name" value="HTH_MYB"/>
    <property type="match status" value="1"/>
</dbReference>
<dbReference type="SUPFAM" id="SSF46689">
    <property type="entry name" value="Homeodomain-like"/>
    <property type="match status" value="1"/>
</dbReference>
<dbReference type="CDD" id="cd00167">
    <property type="entry name" value="SANT"/>
    <property type="match status" value="1"/>
</dbReference>
<feature type="compositionally biased region" description="Basic and acidic residues" evidence="6">
    <location>
        <begin position="483"/>
        <end position="495"/>
    </location>
</feature>
<feature type="region of interest" description="Disordered" evidence="6">
    <location>
        <begin position="1"/>
        <end position="20"/>
    </location>
</feature>
<evidence type="ECO:0000259" key="7">
    <source>
        <dbReference type="PROSITE" id="PS50090"/>
    </source>
</evidence>
<keyword evidence="3" id="KW-0238">DNA-binding</keyword>
<evidence type="ECO:0000256" key="2">
    <source>
        <dbReference type="ARBA" id="ARBA00023015"/>
    </source>
</evidence>
<dbReference type="InterPro" id="IPR009057">
    <property type="entry name" value="Homeodomain-like_sf"/>
</dbReference>
<dbReference type="GO" id="GO:0042795">
    <property type="term" value="P:snRNA transcription by RNA polymerase II"/>
    <property type="evidence" value="ECO:0007669"/>
    <property type="project" value="TreeGrafter"/>
</dbReference>
<sequence>MNRGSMYKSDDEDDDDDIGEDLDDLRLACIVSEDANSENEDDFELLRSIKSQLASSTTNVDLSMPSDSEKEEDDFKMLQNIKNQLKEDEDGDAFETLFAIRNRFSKLNDVQGNFMNVSTRKNNQVHAVANVELIFIRGKDSEQEVHEKTTIDKPLMHHPTSSSFPESAQAFVDAIRRNRSYQKFLRKKLTKNEARIEQNEKHKKNVVIVKDFQGSCKRITKQALSQRKDPHVELISTRKKDIISFGVRSTGKSLCVADYKMALEKYSRYSSSLYRRNWTKKENENPAKGLKQQLQETLIREATEQSRQFLPKVNWDQLDIKNRSAAECEARWMSSEDPLVNNNNSTTWTKAEEDCLRLTTRNKSCTDWLDIAEKDKLHDAVDLFGENNWQSVANALQGRTGKQCSDNRNRKQCKRRWERLNPHLLLLIRKEDTMGNFVDRESERPDLDTDDFLALAEISLEQEEPRIVVAPKKKSKARRRKGSERSSGDACRQEDENVCENEANNGEEVRCLEWENEFQDYVKEKKQSRKRKNVAETLSNNSSVIKKLKPRRKVSAEVPIENQDPSLML</sequence>
<feature type="compositionally biased region" description="Basic residues" evidence="6">
    <location>
        <begin position="471"/>
        <end position="482"/>
    </location>
</feature>
<feature type="compositionally biased region" description="Acidic residues" evidence="6">
    <location>
        <begin position="10"/>
        <end position="20"/>
    </location>
</feature>
<feature type="region of interest" description="Disordered" evidence="6">
    <location>
        <begin position="525"/>
        <end position="569"/>
    </location>
</feature>
<dbReference type="Gene3D" id="1.10.10.60">
    <property type="entry name" value="Homeodomain-like"/>
    <property type="match status" value="1"/>
</dbReference>
<comment type="caution">
    <text evidence="9">The sequence shown here is derived from an EMBL/GenBank/DDBJ whole genome shotgun (WGS) entry which is preliminary data.</text>
</comment>
<dbReference type="GO" id="GO:0042796">
    <property type="term" value="P:snRNA transcription by RNA polymerase III"/>
    <property type="evidence" value="ECO:0007669"/>
    <property type="project" value="TreeGrafter"/>
</dbReference>
<evidence type="ECO:0008006" key="11">
    <source>
        <dbReference type="Google" id="ProtNLM"/>
    </source>
</evidence>
<feature type="region of interest" description="Disordered" evidence="6">
    <location>
        <begin position="471"/>
        <end position="497"/>
    </location>
</feature>
<proteinExistence type="predicted"/>
<dbReference type="GO" id="GO:0019185">
    <property type="term" value="C:snRNA-activating protein complex"/>
    <property type="evidence" value="ECO:0007669"/>
    <property type="project" value="TreeGrafter"/>
</dbReference>
<keyword evidence="5" id="KW-0539">Nucleus</keyword>
<evidence type="ECO:0000313" key="9">
    <source>
        <dbReference type="EMBL" id="VVB12392.1"/>
    </source>
</evidence>
<keyword evidence="4" id="KW-0804">Transcription</keyword>
<accession>A0A565CFQ3</accession>
<dbReference type="PANTHER" id="PTHR46621:SF1">
    <property type="entry name" value="SNRNA-ACTIVATING PROTEIN COMPLEX SUBUNIT 4"/>
    <property type="match status" value="1"/>
</dbReference>
<evidence type="ECO:0000256" key="5">
    <source>
        <dbReference type="ARBA" id="ARBA00023242"/>
    </source>
</evidence>
<dbReference type="InterPro" id="IPR001005">
    <property type="entry name" value="SANT/Myb"/>
</dbReference>
<keyword evidence="2" id="KW-0805">Transcription regulation</keyword>
<name>A0A565CFQ3_9BRAS</name>
<protein>
    <recommendedName>
        <fullName evidence="11">Myb-like domain-containing protein</fullName>
    </recommendedName>
</protein>
<evidence type="ECO:0000256" key="6">
    <source>
        <dbReference type="SAM" id="MobiDB-lite"/>
    </source>
</evidence>
<dbReference type="PANTHER" id="PTHR46621">
    <property type="entry name" value="SNRNA-ACTIVATING PROTEIN COMPLEX SUBUNIT 4"/>
    <property type="match status" value="1"/>
</dbReference>
<dbReference type="EMBL" id="CABITT030000007">
    <property type="protein sequence ID" value="VVB12392.1"/>
    <property type="molecule type" value="Genomic_DNA"/>
</dbReference>
<dbReference type="InterPro" id="IPR051575">
    <property type="entry name" value="Myb-like_DNA-bd"/>
</dbReference>
<dbReference type="Proteomes" id="UP000489600">
    <property type="component" value="Unassembled WGS sequence"/>
</dbReference>
<comment type="subcellular location">
    <subcellularLocation>
        <location evidence="1">Nucleus</location>
    </subcellularLocation>
</comment>
<organism evidence="9 10">
    <name type="scientific">Arabis nemorensis</name>
    <dbReference type="NCBI Taxonomy" id="586526"/>
    <lineage>
        <taxon>Eukaryota</taxon>
        <taxon>Viridiplantae</taxon>
        <taxon>Streptophyta</taxon>
        <taxon>Embryophyta</taxon>
        <taxon>Tracheophyta</taxon>
        <taxon>Spermatophyta</taxon>
        <taxon>Magnoliopsida</taxon>
        <taxon>eudicotyledons</taxon>
        <taxon>Gunneridae</taxon>
        <taxon>Pentapetalae</taxon>
        <taxon>rosids</taxon>
        <taxon>malvids</taxon>
        <taxon>Brassicales</taxon>
        <taxon>Brassicaceae</taxon>
        <taxon>Arabideae</taxon>
        <taxon>Arabis</taxon>
    </lineage>
</organism>
<dbReference type="GO" id="GO:0001006">
    <property type="term" value="F:RNA polymerase III type 3 promoter sequence-specific DNA binding"/>
    <property type="evidence" value="ECO:0007669"/>
    <property type="project" value="TreeGrafter"/>
</dbReference>
<keyword evidence="10" id="KW-1185">Reference proteome</keyword>
<dbReference type="AlphaFoldDB" id="A0A565CFQ3"/>
<evidence type="ECO:0000313" key="10">
    <source>
        <dbReference type="Proteomes" id="UP000489600"/>
    </source>
</evidence>
<feature type="domain" description="HTH myb-type" evidence="8">
    <location>
        <begin position="373"/>
        <end position="425"/>
    </location>
</feature>
<evidence type="ECO:0000256" key="4">
    <source>
        <dbReference type="ARBA" id="ARBA00023163"/>
    </source>
</evidence>
<evidence type="ECO:0000256" key="1">
    <source>
        <dbReference type="ARBA" id="ARBA00004123"/>
    </source>
</evidence>
<dbReference type="InterPro" id="IPR017930">
    <property type="entry name" value="Myb_dom"/>
</dbReference>